<evidence type="ECO:0000313" key="1">
    <source>
        <dbReference type="EMBL" id="PAX49789.1"/>
    </source>
</evidence>
<proteinExistence type="predicted"/>
<gene>
    <name evidence="1" type="ORF">CK510_27760</name>
</gene>
<comment type="caution">
    <text evidence="1">The sequence shown here is derived from an EMBL/GenBank/DDBJ whole genome shotgun (WGS) entry which is preliminary data.</text>
</comment>
<dbReference type="Proteomes" id="UP000218238">
    <property type="component" value="Unassembled WGS sequence"/>
</dbReference>
<protein>
    <submittedName>
        <fullName evidence="1">Uncharacterized protein</fullName>
    </submittedName>
</protein>
<reference evidence="1 2" key="1">
    <citation type="submission" date="2017-08" db="EMBL/GenBank/DDBJ databases">
        <title>Draft genome sequence of filamentous cyanobacterium Calothrix elsteri CCALA 953.</title>
        <authorList>
            <person name="Gagunashvili A.N."/>
            <person name="Elster J."/>
            <person name="Andresson O.S."/>
        </authorList>
    </citation>
    <scope>NUCLEOTIDE SEQUENCE [LARGE SCALE GENOMIC DNA]</scope>
    <source>
        <strain evidence="1 2">CCALA 953</strain>
    </source>
</reference>
<dbReference type="AlphaFoldDB" id="A0A2A2TBU7"/>
<dbReference type="RefSeq" id="WP_095724721.1">
    <property type="nucleotide sequence ID" value="NZ_NTFS01000530.1"/>
</dbReference>
<keyword evidence="2" id="KW-1185">Reference proteome</keyword>
<evidence type="ECO:0000313" key="2">
    <source>
        <dbReference type="Proteomes" id="UP000218238"/>
    </source>
</evidence>
<organism evidence="1 2">
    <name type="scientific">Brunnivagina elsteri CCALA 953</name>
    <dbReference type="NCBI Taxonomy" id="987040"/>
    <lineage>
        <taxon>Bacteria</taxon>
        <taxon>Bacillati</taxon>
        <taxon>Cyanobacteriota</taxon>
        <taxon>Cyanophyceae</taxon>
        <taxon>Nostocales</taxon>
        <taxon>Calotrichaceae</taxon>
        <taxon>Brunnivagina</taxon>
    </lineage>
</organism>
<accession>A0A2A2TBU7</accession>
<dbReference type="OrthoDB" id="462924at2"/>
<dbReference type="EMBL" id="NTFS01000530">
    <property type="protein sequence ID" value="PAX49789.1"/>
    <property type="molecule type" value="Genomic_DNA"/>
</dbReference>
<sequence>MKSTDILILQAFLNALPQLDKPLPDEIQKQLNEFGETLTVNSTNVGTLDTIAKTYQPLNTFYQTELTSLVTIGAEKSKGIENLPPEEKPNQKIPETINTARDVFNDKDSVAAAKKSKQPRNIFKRLGNIFKRLGNLFTGNQ</sequence>
<name>A0A2A2TBU7_9CYAN</name>